<accession>A0A0S7BNR1</accession>
<gene>
    <name evidence="2" type="ORF">LARV_03172</name>
</gene>
<keyword evidence="3" id="KW-1185">Reference proteome</keyword>
<dbReference type="STRING" id="360412.LARV_03172"/>
<evidence type="ECO:0000313" key="3">
    <source>
        <dbReference type="Proteomes" id="UP000055060"/>
    </source>
</evidence>
<dbReference type="OrthoDB" id="9789468at2"/>
<dbReference type="InterPro" id="IPR050353">
    <property type="entry name" value="PyrK_electron_transfer"/>
</dbReference>
<dbReference type="EMBL" id="DF967972">
    <property type="protein sequence ID" value="GAP15386.1"/>
    <property type="molecule type" value="Genomic_DNA"/>
</dbReference>
<dbReference type="InterPro" id="IPR036010">
    <property type="entry name" value="2Fe-2S_ferredoxin-like_sf"/>
</dbReference>
<reference evidence="2" key="1">
    <citation type="submission" date="2015-07" db="EMBL/GenBank/DDBJ databases">
        <title>Draft Genome Sequences of Anaerolinea thermolimosa IMO-1, Bellilinea caldifistulae GOMI-1, Leptolinea tardivitalis YMTK-2, Levilinea saccharolytica KIBI-1,Longilinea arvoryzae KOME-1, Previously Described as Members of the Anaerolineaceae (Chloroflexi).</title>
        <authorList>
            <person name="Sekiguchi Y."/>
            <person name="Ohashi A."/>
            <person name="Matsuura N."/>
            <person name="Tourlousse M.D."/>
        </authorList>
    </citation>
    <scope>NUCLEOTIDE SEQUENCE [LARGE SCALE GENOMIC DNA]</scope>
    <source>
        <strain evidence="2">KOME-1</strain>
    </source>
</reference>
<dbReference type="RefSeq" id="WP_075074568.1">
    <property type="nucleotide sequence ID" value="NZ_DF967972.1"/>
</dbReference>
<proteinExistence type="predicted"/>
<feature type="domain" description="Dihydroorotate dehydrogenase electron transfer subunit iron-sulphur cluster binding" evidence="1">
    <location>
        <begin position="195"/>
        <end position="225"/>
    </location>
</feature>
<protein>
    <submittedName>
        <fullName evidence="2">2-polyprenylphenol hydroxylase</fullName>
    </submittedName>
</protein>
<dbReference type="Gene3D" id="2.10.240.10">
    <property type="entry name" value="Dihydroorotate dehydrogenase, electron transfer subunit"/>
    <property type="match status" value="1"/>
</dbReference>
<dbReference type="SUPFAM" id="SSF54292">
    <property type="entry name" value="2Fe-2S ferredoxin-like"/>
    <property type="match status" value="1"/>
</dbReference>
<dbReference type="Proteomes" id="UP000055060">
    <property type="component" value="Unassembled WGS sequence"/>
</dbReference>
<dbReference type="AlphaFoldDB" id="A0A0S7BNR1"/>
<dbReference type="PANTHER" id="PTHR43513">
    <property type="entry name" value="DIHYDROOROTATE DEHYDROGENASE B (NAD(+)), ELECTRON TRANSFER SUBUNIT"/>
    <property type="match status" value="1"/>
</dbReference>
<evidence type="ECO:0000259" key="1">
    <source>
        <dbReference type="Pfam" id="PF10418"/>
    </source>
</evidence>
<sequence length="227" mass="24013">MPTAFCDLIELRLNPAGLEGLLACPPTIRPLPGQYLLAFAPGQSEALATPLFPAGQAGEFLRVAPPLPVSWAAGMRLQVRGPLGNGFRLPAGARRVALAPLGCGPERLLPLAEQALAQDAAVALYSAEIPNGLPSAVEVLLPEQLRETLEWADYLALDLAGNWRDRWQEAAGLTEGTRLPFPGQALVRTPILCGGMGDCGVCAVRTRSGWSLACQDGPVFDIQELEG</sequence>
<name>A0A0S7BNR1_9CHLR</name>
<evidence type="ECO:0000313" key="2">
    <source>
        <dbReference type="EMBL" id="GAP15386.1"/>
    </source>
</evidence>
<dbReference type="InterPro" id="IPR037117">
    <property type="entry name" value="Dihydroorotate_DH_ele_sf"/>
</dbReference>
<organism evidence="2">
    <name type="scientific">Longilinea arvoryzae</name>
    <dbReference type="NCBI Taxonomy" id="360412"/>
    <lineage>
        <taxon>Bacteria</taxon>
        <taxon>Bacillati</taxon>
        <taxon>Chloroflexota</taxon>
        <taxon>Anaerolineae</taxon>
        <taxon>Anaerolineales</taxon>
        <taxon>Anaerolineaceae</taxon>
        <taxon>Longilinea</taxon>
    </lineage>
</organism>
<dbReference type="InterPro" id="IPR019480">
    <property type="entry name" value="Dihydroorotate_DH_Fe-S-bd"/>
</dbReference>
<dbReference type="Pfam" id="PF10418">
    <property type="entry name" value="DHODB_Fe-S_bind"/>
    <property type="match status" value="1"/>
</dbReference>
<dbReference type="GO" id="GO:0051536">
    <property type="term" value="F:iron-sulfur cluster binding"/>
    <property type="evidence" value="ECO:0007669"/>
    <property type="project" value="InterPro"/>
</dbReference>
<dbReference type="PANTHER" id="PTHR43513:SF3">
    <property type="entry name" value="DIHYDROOROTATE DEHYDROGENASE B (NAD(+)), ELECTRON TRANSFER SUBUNIT-RELATED"/>
    <property type="match status" value="1"/>
</dbReference>